<evidence type="ECO:0008006" key="4">
    <source>
        <dbReference type="Google" id="ProtNLM"/>
    </source>
</evidence>
<dbReference type="SUPFAM" id="SSF48239">
    <property type="entry name" value="Terpenoid cyclases/Protein prenyltransferases"/>
    <property type="match status" value="1"/>
</dbReference>
<feature type="region of interest" description="Disordered" evidence="1">
    <location>
        <begin position="622"/>
        <end position="656"/>
    </location>
</feature>
<keyword evidence="3" id="KW-1185">Reference proteome</keyword>
<dbReference type="InterPro" id="IPR008930">
    <property type="entry name" value="Terpenoid_cyclase/PrenylTrfase"/>
</dbReference>
<proteinExistence type="predicted"/>
<feature type="compositionally biased region" description="Basic and acidic residues" evidence="1">
    <location>
        <begin position="622"/>
        <end position="635"/>
    </location>
</feature>
<sequence length="692" mass="76464">MSGSKSSTTVAGPFLAAEGCLQFLWPVLSEFHLDDQTRESIRRAAQQLAPIPRLALELRLNAGAQTPDLHQMVQPYGDDDDALAWFLQNRPSPQYPPQLQEFVASGESDDSQAKPTRAIFFEWDFDRLHQPASVFLPVDAKFPALPEPSLHDLRMRQLRALMAAGQISETAVASQEAPPWAPTMPDNVSISHIGSMPLRGDLLRVNYRNVRQSKLSLLLEEIAWPGEASPALELFDELVEIADIVTVAINFMELRPTKDIGFEIMFDEQPASEPRWQQLFVLLEKLGICTEPEAACLLKVEGRLYPYMPKQTWPLGWLLATELRSGDAVPYVERALSHLKVTLSAEGKMTAKAYVSAQHCWSDTPPEHPVAIATSRPPCLSATVNAAIKFLLSRQHQSGWWTEFRTNLGPSDEWATAFVGYALGCINDPDARRGAGDAVNKLLGSQRAGGGWGWNRCLPPDADSTAWAVHLFRRMGYEGMASAHAMQFLSAHLLPHGGISTYQAGVSVQYRGHATKENDDGWQSEHLCTAANVAPLLGSLPLRRLRETQNDDGSWTAYWWRCPALSTALAAEALASVTGHRASVDRAILWAWSYRSSAPSAWIDAWIIRILRLGNASDQQEAHRRAEALPRRQLEDGSWPSGTDIVSTDTDDRTGATARNLEEPYRIFTTAAVLMALTALGVQPATAEDNRP</sequence>
<gene>
    <name evidence="2" type="ORF">FTW19_01595</name>
</gene>
<dbReference type="Gene3D" id="1.50.10.20">
    <property type="match status" value="2"/>
</dbReference>
<reference evidence="2 3" key="1">
    <citation type="submission" date="2019-08" db="EMBL/GenBank/DDBJ databases">
        <title>Complete genome sequence of Terriglobus albidus strain ORNL.</title>
        <authorList>
            <person name="Podar M."/>
        </authorList>
    </citation>
    <scope>NUCLEOTIDE SEQUENCE [LARGE SCALE GENOMIC DNA]</scope>
    <source>
        <strain evidence="2 3">ORNL</strain>
    </source>
</reference>
<protein>
    <recommendedName>
        <fullName evidence="4">Squalene cyclase C-terminal domain-containing protein</fullName>
    </recommendedName>
</protein>
<evidence type="ECO:0000256" key="1">
    <source>
        <dbReference type="SAM" id="MobiDB-lite"/>
    </source>
</evidence>
<organism evidence="2 3">
    <name type="scientific">Terriglobus albidus</name>
    <dbReference type="NCBI Taxonomy" id="1592106"/>
    <lineage>
        <taxon>Bacteria</taxon>
        <taxon>Pseudomonadati</taxon>
        <taxon>Acidobacteriota</taxon>
        <taxon>Terriglobia</taxon>
        <taxon>Terriglobales</taxon>
        <taxon>Acidobacteriaceae</taxon>
        <taxon>Terriglobus</taxon>
    </lineage>
</organism>
<dbReference type="KEGG" id="talb:FTW19_01595"/>
<dbReference type="OrthoDB" id="4673451at2"/>
<evidence type="ECO:0000313" key="2">
    <source>
        <dbReference type="EMBL" id="QEE26810.1"/>
    </source>
</evidence>
<dbReference type="Proteomes" id="UP000321820">
    <property type="component" value="Chromosome"/>
</dbReference>
<name>A0A5B9E853_9BACT</name>
<dbReference type="AlphaFoldDB" id="A0A5B9E853"/>
<accession>A0A5B9E853</accession>
<evidence type="ECO:0000313" key="3">
    <source>
        <dbReference type="Proteomes" id="UP000321820"/>
    </source>
</evidence>
<dbReference type="RefSeq" id="WP_147645950.1">
    <property type="nucleotide sequence ID" value="NZ_CP042806.1"/>
</dbReference>
<dbReference type="EMBL" id="CP042806">
    <property type="protein sequence ID" value="QEE26810.1"/>
    <property type="molecule type" value="Genomic_DNA"/>
</dbReference>